<dbReference type="GO" id="GO:0005737">
    <property type="term" value="C:cytoplasm"/>
    <property type="evidence" value="ECO:0007669"/>
    <property type="project" value="TreeGrafter"/>
</dbReference>
<dbReference type="GO" id="GO:0019748">
    <property type="term" value="P:secondary metabolic process"/>
    <property type="evidence" value="ECO:0007669"/>
    <property type="project" value="TreeGrafter"/>
</dbReference>
<dbReference type="GO" id="GO:0016831">
    <property type="term" value="F:carboxy-lyase activity"/>
    <property type="evidence" value="ECO:0007669"/>
    <property type="project" value="InterPro"/>
</dbReference>
<dbReference type="PANTHER" id="PTHR21240:SF28">
    <property type="entry name" value="ISO-OROTATE DECARBOXYLASE (EUROFUNG)"/>
    <property type="match status" value="1"/>
</dbReference>
<dbReference type="Proteomes" id="UP000623678">
    <property type="component" value="Unassembled WGS sequence"/>
</dbReference>
<comment type="caution">
    <text evidence="3">The sequence shown here is derived from an EMBL/GenBank/DDBJ whole genome shotgun (WGS) entry which is preliminary data.</text>
</comment>
<evidence type="ECO:0000259" key="2">
    <source>
        <dbReference type="Pfam" id="PF04909"/>
    </source>
</evidence>
<dbReference type="InterPro" id="IPR032465">
    <property type="entry name" value="ACMSD"/>
</dbReference>
<sequence>MGKIVNAHVHFGLPWGPSPHLDVSYTPETLLRDMDRDGVDMSIILPFIFNYDMEWHARCAREHPDRLIAYAMFNPWRHPAIKDDIRRWRDWGIRGIKLRASNEAFNLNSFDLLTDCFETCQELNMILMVHTGDDVNSAPLQVEEVLRYFPKLTVSIAHAGFRNVADDAIRVAQRNKNVILDQTAASSQQLRDALAAIEPERIIWGSDSPYMDERVELEKIRVGVEDPKIREMILGENVLNILGIK</sequence>
<keyword evidence="1" id="KW-0456">Lyase</keyword>
<accession>A0A926ET29</accession>
<dbReference type="GO" id="GO:0016787">
    <property type="term" value="F:hydrolase activity"/>
    <property type="evidence" value="ECO:0007669"/>
    <property type="project" value="InterPro"/>
</dbReference>
<proteinExistence type="predicted"/>
<dbReference type="PANTHER" id="PTHR21240">
    <property type="entry name" value="2-AMINO-3-CARBOXYLMUCONATE-6-SEMIALDEHYDE DECARBOXYLASE"/>
    <property type="match status" value="1"/>
</dbReference>
<keyword evidence="4" id="KW-1185">Reference proteome</keyword>
<protein>
    <submittedName>
        <fullName evidence="3">Amidohydrolase family protein</fullName>
    </submittedName>
</protein>
<dbReference type="SUPFAM" id="SSF51556">
    <property type="entry name" value="Metallo-dependent hydrolases"/>
    <property type="match status" value="1"/>
</dbReference>
<gene>
    <name evidence="3" type="ORF">H8705_10960</name>
</gene>
<dbReference type="InterPro" id="IPR006680">
    <property type="entry name" value="Amidohydro-rel"/>
</dbReference>
<dbReference type="EMBL" id="JACRTD010000008">
    <property type="protein sequence ID" value="MBC8586102.1"/>
    <property type="molecule type" value="Genomic_DNA"/>
</dbReference>
<feature type="domain" description="Amidohydrolase-related" evidence="2">
    <location>
        <begin position="29"/>
        <end position="239"/>
    </location>
</feature>
<reference evidence="3" key="1">
    <citation type="submission" date="2020-08" db="EMBL/GenBank/DDBJ databases">
        <title>Genome public.</title>
        <authorList>
            <person name="Liu C."/>
            <person name="Sun Q."/>
        </authorList>
    </citation>
    <scope>NUCLEOTIDE SEQUENCE</scope>
    <source>
        <strain evidence="3">NSJ-64</strain>
    </source>
</reference>
<name>A0A926ET29_9FIRM</name>
<organism evidence="3 4">
    <name type="scientific">Youxingia wuxianensis</name>
    <dbReference type="NCBI Taxonomy" id="2763678"/>
    <lineage>
        <taxon>Bacteria</taxon>
        <taxon>Bacillati</taxon>
        <taxon>Bacillota</taxon>
        <taxon>Clostridia</taxon>
        <taxon>Eubacteriales</taxon>
        <taxon>Oscillospiraceae</taxon>
        <taxon>Youxingia</taxon>
    </lineage>
</organism>
<dbReference type="Pfam" id="PF04909">
    <property type="entry name" value="Amidohydro_2"/>
    <property type="match status" value="1"/>
</dbReference>
<dbReference type="AlphaFoldDB" id="A0A926ET29"/>
<evidence type="ECO:0000313" key="4">
    <source>
        <dbReference type="Proteomes" id="UP000623678"/>
    </source>
</evidence>
<evidence type="ECO:0000313" key="3">
    <source>
        <dbReference type="EMBL" id="MBC8586102.1"/>
    </source>
</evidence>
<evidence type="ECO:0000256" key="1">
    <source>
        <dbReference type="ARBA" id="ARBA00023239"/>
    </source>
</evidence>
<dbReference type="RefSeq" id="WP_006876125.1">
    <property type="nucleotide sequence ID" value="NZ_JACRTD010000008.1"/>
</dbReference>
<dbReference type="InterPro" id="IPR032466">
    <property type="entry name" value="Metal_Hydrolase"/>
</dbReference>
<dbReference type="Gene3D" id="3.20.20.140">
    <property type="entry name" value="Metal-dependent hydrolases"/>
    <property type="match status" value="1"/>
</dbReference>